<name>A0A0G3HA70_9CORY</name>
<dbReference type="PRINTS" id="PR00419">
    <property type="entry name" value="ADXRDTASE"/>
</dbReference>
<dbReference type="RefSeq" id="WP_047252486.1">
    <property type="nucleotide sequence ID" value="NZ_CP011545.1"/>
</dbReference>
<reference evidence="7" key="2">
    <citation type="submission" date="2015-05" db="EMBL/GenBank/DDBJ databases">
        <title>Complete genome sequence of Corynebacterium testudinoris DSM 44614, recovered from necrotic lesions in the mouth of a tortoise.</title>
        <authorList>
            <person name="Ruckert C."/>
            <person name="Albersmeier A."/>
            <person name="Winkler A."/>
            <person name="Tauch A."/>
        </authorList>
    </citation>
    <scope>NUCLEOTIDE SEQUENCE [LARGE SCALE GENOMIC DNA]</scope>
    <source>
        <strain evidence="7">DSM 44614</strain>
    </source>
</reference>
<dbReference type="NCBIfam" id="TIGR02734">
    <property type="entry name" value="crtI_fam"/>
    <property type="match status" value="1"/>
</dbReference>
<dbReference type="Proteomes" id="UP000035540">
    <property type="component" value="Chromosome"/>
</dbReference>
<dbReference type="SUPFAM" id="SSF51905">
    <property type="entry name" value="FAD/NAD(P)-binding domain"/>
    <property type="match status" value="1"/>
</dbReference>
<dbReference type="STRING" id="136857.CTEST_03060"/>
<reference evidence="6 7" key="1">
    <citation type="journal article" date="2015" name="Genome Announc.">
        <title>Complete Genome Sequence of the Type Strain Corynebacterium testudinoris DSM 44614, Recovered from Necrotic Lesions in the Mouth of a Tortoise.</title>
        <authorList>
            <person name="Ruckert C."/>
            <person name="Kriete M."/>
            <person name="Jaenicke S."/>
            <person name="Winkler A."/>
            <person name="Tauch A."/>
        </authorList>
    </citation>
    <scope>NUCLEOTIDE SEQUENCE [LARGE SCALE GENOMIC DNA]</scope>
    <source>
        <strain evidence="6 7">DSM 44614</strain>
    </source>
</reference>
<dbReference type="GO" id="GO:0016491">
    <property type="term" value="F:oxidoreductase activity"/>
    <property type="evidence" value="ECO:0007669"/>
    <property type="project" value="UniProtKB-KW"/>
</dbReference>
<dbReference type="PATRIC" id="fig|136857.5.peg.605"/>
<dbReference type="PANTHER" id="PTHR43734">
    <property type="entry name" value="PHYTOENE DESATURASE"/>
    <property type="match status" value="1"/>
</dbReference>
<keyword evidence="2 4" id="KW-0125">Carotenoid biosynthesis</keyword>
<dbReference type="InterPro" id="IPR014105">
    <property type="entry name" value="Carotenoid/retinoid_OxRdtase"/>
</dbReference>
<comment type="pathway">
    <text evidence="1 4">Carotenoid biosynthesis.</text>
</comment>
<evidence type="ECO:0000256" key="2">
    <source>
        <dbReference type="ARBA" id="ARBA00022746"/>
    </source>
</evidence>
<dbReference type="EMBL" id="CP011545">
    <property type="protein sequence ID" value="AKK08067.1"/>
    <property type="molecule type" value="Genomic_DNA"/>
</dbReference>
<dbReference type="AlphaFoldDB" id="A0A0G3HA70"/>
<protein>
    <submittedName>
        <fullName evidence="6">Phytoene desaturase</fullName>
        <ecNumber evidence="6">1.3.99.26</ecNumber>
    </submittedName>
</protein>
<dbReference type="PANTHER" id="PTHR43734:SF1">
    <property type="entry name" value="PHYTOENE DESATURASE"/>
    <property type="match status" value="1"/>
</dbReference>
<keyword evidence="3 4" id="KW-0560">Oxidoreductase</keyword>
<keyword evidence="7" id="KW-1185">Reference proteome</keyword>
<feature type="domain" description="Amine oxidase" evidence="5">
    <location>
        <begin position="16"/>
        <end position="507"/>
    </location>
</feature>
<dbReference type="InterPro" id="IPR002937">
    <property type="entry name" value="Amino_oxidase"/>
</dbReference>
<accession>A0A0G3HA70</accession>
<organism evidence="6 7">
    <name type="scientific">Corynebacterium testudinoris</name>
    <dbReference type="NCBI Taxonomy" id="136857"/>
    <lineage>
        <taxon>Bacteria</taxon>
        <taxon>Bacillati</taxon>
        <taxon>Actinomycetota</taxon>
        <taxon>Actinomycetes</taxon>
        <taxon>Mycobacteriales</taxon>
        <taxon>Corynebacteriaceae</taxon>
        <taxon>Corynebacterium</taxon>
    </lineage>
</organism>
<proteinExistence type="inferred from homology"/>
<dbReference type="InterPro" id="IPR036188">
    <property type="entry name" value="FAD/NAD-bd_sf"/>
</dbReference>
<gene>
    <name evidence="6" type="ORF">CTEST_03060</name>
</gene>
<dbReference type="KEGG" id="cted:CTEST_03060"/>
<evidence type="ECO:0000259" key="5">
    <source>
        <dbReference type="Pfam" id="PF01593"/>
    </source>
</evidence>
<evidence type="ECO:0000313" key="6">
    <source>
        <dbReference type="EMBL" id="AKK08067.1"/>
    </source>
</evidence>
<dbReference type="OrthoDB" id="9774675at2"/>
<evidence type="ECO:0000256" key="1">
    <source>
        <dbReference type="ARBA" id="ARBA00004829"/>
    </source>
</evidence>
<dbReference type="GO" id="GO:0016117">
    <property type="term" value="P:carotenoid biosynthetic process"/>
    <property type="evidence" value="ECO:0007669"/>
    <property type="project" value="UniProtKB-KW"/>
</dbReference>
<evidence type="ECO:0000313" key="7">
    <source>
        <dbReference type="Proteomes" id="UP000035540"/>
    </source>
</evidence>
<sequence length="526" mass="56822">MTPSQPHTAVVIGAGVAGLATAALLAREGLSVTVVERLDTVGGRAGDLTLDDHPGFRWDTGPSWYLMPEAFDHFFRLLGTTAEEQLDLVDLAPAYRVFPEGQELIDVPQGREAVISLFESIEPGAGAALERYLDSAADAYEISLDRFLYTTFSAISPLVHRDVRARARQLATLLSTSLQKFVNKRFRDVRLRQILTYPAVFLSSRPESTPALYHLMSHTDLVQGVKYPVGGFTSVVDALHRLAVEEGVDFELETDVTAITTSGKRATGVRVRNARGEIREIPADLVVSGADLHHTENELLPAQLRTYPEKYFAGRDPGIGTVLVMLGVQGRLPQLRHHNLLFSNDWAVDFAAVFDGPQPERPEGASQSIYVSMPSATDPGVAPPEHENLFILVPVPASESVGHGDLFGEGSVSVDAIADAAVDQLAEWADIPDLPERIVVRRTVGPADFAERYHAWRAGSIGPAHTLKQSAFLRGSNVSGKVDGLYYAGATTLPGVGVPMCLISAENVLKRLRGDSSPGALPEAGR</sequence>
<dbReference type="Gene3D" id="3.50.50.60">
    <property type="entry name" value="FAD/NAD(P)-binding domain"/>
    <property type="match status" value="2"/>
</dbReference>
<evidence type="ECO:0000256" key="3">
    <source>
        <dbReference type="ARBA" id="ARBA00023002"/>
    </source>
</evidence>
<dbReference type="Pfam" id="PF01593">
    <property type="entry name" value="Amino_oxidase"/>
    <property type="match status" value="1"/>
</dbReference>
<dbReference type="EC" id="1.3.99.26" evidence="6"/>
<comment type="similarity">
    <text evidence="4">Belongs to the carotenoid/retinoid oxidoreductase family.</text>
</comment>
<evidence type="ECO:0000256" key="4">
    <source>
        <dbReference type="RuleBase" id="RU362075"/>
    </source>
</evidence>